<dbReference type="PANTHER" id="PTHR33736">
    <property type="entry name" value="F-BOX PROTEIN-RELATED"/>
    <property type="match status" value="1"/>
</dbReference>
<feature type="non-terminal residue" evidence="2">
    <location>
        <position position="1"/>
    </location>
</feature>
<dbReference type="PANTHER" id="PTHR33736:SF13">
    <property type="entry name" value="OS11G0155100 PROTEIN"/>
    <property type="match status" value="1"/>
</dbReference>
<dbReference type="InterPro" id="IPR045283">
    <property type="entry name" value="AT3G44326-like"/>
</dbReference>
<dbReference type="AlphaFoldDB" id="A0A371HWL2"/>
<gene>
    <name evidence="2" type="ORF">CR513_08743</name>
</gene>
<dbReference type="InterPro" id="IPR036047">
    <property type="entry name" value="F-box-like_dom_sf"/>
</dbReference>
<keyword evidence="1" id="KW-0812">Transmembrane</keyword>
<comment type="caution">
    <text evidence="2">The sequence shown here is derived from an EMBL/GenBank/DDBJ whole genome shotgun (WGS) entry which is preliminary data.</text>
</comment>
<dbReference type="Proteomes" id="UP000257109">
    <property type="component" value="Unassembled WGS sequence"/>
</dbReference>
<sequence length="323" mass="35672">MACTSGEPNAAVNGDHSGATTLSDVPADIIQTHILTRLDGPALASTGTTCSQLRSLSSHSPLWASACHATWPSTLSPRVHHVISTFPDGARSFFADSFPSPRPSQNSPQNPDRTPELISAVDLFHGSRLLFSKVAVTETVTGWFRCSPFRIDMVDAKDVVRTEVEYPADEATCRELGEQLRLSWVLIDPVARRAVNVSSGRAVAVEKHWLSGEVEVRFATAAEAALCSAVVTWGAEMHVKEVSLQMEDMDGMQMNGRDSLRSLEGERKRKTKEKSGEGYREFLKRKRERKEGKIRAEGRLDMLCVGLTVLTMVASLFLFWRRN</sequence>
<accession>A0A371HWL2</accession>
<keyword evidence="1" id="KW-0472">Membrane</keyword>
<evidence type="ECO:0000313" key="2">
    <source>
        <dbReference type="EMBL" id="RDY07180.1"/>
    </source>
</evidence>
<organism evidence="2 3">
    <name type="scientific">Mucuna pruriens</name>
    <name type="common">Velvet bean</name>
    <name type="synonym">Dolichos pruriens</name>
    <dbReference type="NCBI Taxonomy" id="157652"/>
    <lineage>
        <taxon>Eukaryota</taxon>
        <taxon>Viridiplantae</taxon>
        <taxon>Streptophyta</taxon>
        <taxon>Embryophyta</taxon>
        <taxon>Tracheophyta</taxon>
        <taxon>Spermatophyta</taxon>
        <taxon>Magnoliopsida</taxon>
        <taxon>eudicotyledons</taxon>
        <taxon>Gunneridae</taxon>
        <taxon>Pentapetalae</taxon>
        <taxon>rosids</taxon>
        <taxon>fabids</taxon>
        <taxon>Fabales</taxon>
        <taxon>Fabaceae</taxon>
        <taxon>Papilionoideae</taxon>
        <taxon>50 kb inversion clade</taxon>
        <taxon>NPAAA clade</taxon>
        <taxon>indigoferoid/millettioid clade</taxon>
        <taxon>Phaseoleae</taxon>
        <taxon>Mucuna</taxon>
    </lineage>
</organism>
<dbReference type="OrthoDB" id="671172at2759"/>
<name>A0A371HWL2_MUCPR</name>
<protein>
    <submittedName>
        <fullName evidence="2">F-box protein</fullName>
    </submittedName>
</protein>
<evidence type="ECO:0000256" key="1">
    <source>
        <dbReference type="SAM" id="Phobius"/>
    </source>
</evidence>
<feature type="transmembrane region" description="Helical" evidence="1">
    <location>
        <begin position="300"/>
        <end position="320"/>
    </location>
</feature>
<reference evidence="2" key="1">
    <citation type="submission" date="2018-05" db="EMBL/GenBank/DDBJ databases">
        <title>Draft genome of Mucuna pruriens seed.</title>
        <authorList>
            <person name="Nnadi N.E."/>
            <person name="Vos R."/>
            <person name="Hasami M.H."/>
            <person name="Devisetty U.K."/>
            <person name="Aguiy J.C."/>
        </authorList>
    </citation>
    <scope>NUCLEOTIDE SEQUENCE [LARGE SCALE GENOMIC DNA]</scope>
    <source>
        <strain evidence="2">JCA_2017</strain>
    </source>
</reference>
<keyword evidence="1" id="KW-1133">Transmembrane helix</keyword>
<dbReference type="STRING" id="157652.A0A371HWL2"/>
<evidence type="ECO:0000313" key="3">
    <source>
        <dbReference type="Proteomes" id="UP000257109"/>
    </source>
</evidence>
<keyword evidence="3" id="KW-1185">Reference proteome</keyword>
<proteinExistence type="predicted"/>
<dbReference type="SUPFAM" id="SSF81383">
    <property type="entry name" value="F-box domain"/>
    <property type="match status" value="1"/>
</dbReference>
<dbReference type="EMBL" id="QJKJ01001529">
    <property type="protein sequence ID" value="RDY07180.1"/>
    <property type="molecule type" value="Genomic_DNA"/>
</dbReference>